<evidence type="ECO:0000313" key="6">
    <source>
        <dbReference type="EMBL" id="CAJ0595879.1"/>
    </source>
</evidence>
<dbReference type="GO" id="GO:0016020">
    <property type="term" value="C:membrane"/>
    <property type="evidence" value="ECO:0007669"/>
    <property type="project" value="UniProtKB-SubCell"/>
</dbReference>
<proteinExistence type="predicted"/>
<dbReference type="InterPro" id="IPR051080">
    <property type="entry name" value="Nematode_rcpt-like_serp_alpha"/>
</dbReference>
<feature type="transmembrane region" description="Helical" evidence="5">
    <location>
        <begin position="125"/>
        <end position="143"/>
    </location>
</feature>
<dbReference type="InterPro" id="IPR019408">
    <property type="entry name" value="7TM_GPCR_serpentine_rcpt_Srab"/>
</dbReference>
<sequence>MLFRSSKVFEGIVGNKLAMDTSLISSMECIKVKVLSESIAFITVIFGQDAAAVISTILSVIVIRKCGSLCFHINCKILMTSLLLFYIAHSLFIITLQTTQLVHYIAYKNPCDMGLSRDICFSLRYPATVCMVACAVLQCAMVIERGVALSKREKYEQYGSKMGLTFVVVAIILSMALCLWAMQPNDFAVRSSYCSSATVSTSWKIMVLCFGLCGVDVITLLGIFFLYTFNDAALKRKIFHLHVTYQLRENSRVIRFIFPLTLFQTICYACSTACLGMVALYHDYISFLAYNILFAGAYIIPYYTMIAPIITWFIIKWSQQLRETKLKALQHQNSNEKDVYFKTYANMWK</sequence>
<organism evidence="6 7">
    <name type="scientific">Cylicocyclus nassatus</name>
    <name type="common">Nematode worm</name>
    <dbReference type="NCBI Taxonomy" id="53992"/>
    <lineage>
        <taxon>Eukaryota</taxon>
        <taxon>Metazoa</taxon>
        <taxon>Ecdysozoa</taxon>
        <taxon>Nematoda</taxon>
        <taxon>Chromadorea</taxon>
        <taxon>Rhabditida</taxon>
        <taxon>Rhabditina</taxon>
        <taxon>Rhabditomorpha</taxon>
        <taxon>Strongyloidea</taxon>
        <taxon>Strongylidae</taxon>
        <taxon>Cylicocyclus</taxon>
    </lineage>
</organism>
<feature type="transmembrane region" description="Helical" evidence="5">
    <location>
        <begin position="203"/>
        <end position="227"/>
    </location>
</feature>
<feature type="transmembrane region" description="Helical" evidence="5">
    <location>
        <begin position="256"/>
        <end position="281"/>
    </location>
</feature>
<evidence type="ECO:0000313" key="7">
    <source>
        <dbReference type="Proteomes" id="UP001176961"/>
    </source>
</evidence>
<evidence type="ECO:0000256" key="4">
    <source>
        <dbReference type="ARBA" id="ARBA00023136"/>
    </source>
</evidence>
<keyword evidence="4 5" id="KW-0472">Membrane</keyword>
<comment type="subcellular location">
    <subcellularLocation>
        <location evidence="1">Membrane</location>
        <topology evidence="1">Multi-pass membrane protein</topology>
    </subcellularLocation>
</comment>
<dbReference type="SUPFAM" id="SSF81321">
    <property type="entry name" value="Family A G protein-coupled receptor-like"/>
    <property type="match status" value="1"/>
</dbReference>
<keyword evidence="2 5" id="KW-0812">Transmembrane</keyword>
<feature type="transmembrane region" description="Helical" evidence="5">
    <location>
        <begin position="287"/>
        <end position="315"/>
    </location>
</feature>
<feature type="transmembrane region" description="Helical" evidence="5">
    <location>
        <begin position="39"/>
        <end position="63"/>
    </location>
</feature>
<dbReference type="Pfam" id="PF10292">
    <property type="entry name" value="7TM_GPCR_Srab"/>
    <property type="match status" value="1"/>
</dbReference>
<reference evidence="6" key="1">
    <citation type="submission" date="2023-07" db="EMBL/GenBank/DDBJ databases">
        <authorList>
            <consortium name="CYATHOMIX"/>
        </authorList>
    </citation>
    <scope>NUCLEOTIDE SEQUENCE</scope>
    <source>
        <strain evidence="6">N/A</strain>
    </source>
</reference>
<dbReference type="EMBL" id="CATQJL010000112">
    <property type="protein sequence ID" value="CAJ0595879.1"/>
    <property type="molecule type" value="Genomic_DNA"/>
</dbReference>
<evidence type="ECO:0000256" key="1">
    <source>
        <dbReference type="ARBA" id="ARBA00004141"/>
    </source>
</evidence>
<dbReference type="AlphaFoldDB" id="A0AA36M1R4"/>
<gene>
    <name evidence="6" type="ORF">CYNAS_LOCUS7862</name>
</gene>
<dbReference type="Gene3D" id="1.20.1070.10">
    <property type="entry name" value="Rhodopsin 7-helix transmembrane proteins"/>
    <property type="match status" value="1"/>
</dbReference>
<protein>
    <submittedName>
        <fullName evidence="6">Uncharacterized protein</fullName>
    </submittedName>
</protein>
<keyword evidence="3 5" id="KW-1133">Transmembrane helix</keyword>
<dbReference type="PANTHER" id="PTHR31357:SF18">
    <property type="entry name" value="SERPENTINE RECEPTOR, CLASS T"/>
    <property type="match status" value="1"/>
</dbReference>
<comment type="caution">
    <text evidence="6">The sequence shown here is derived from an EMBL/GenBank/DDBJ whole genome shotgun (WGS) entry which is preliminary data.</text>
</comment>
<evidence type="ECO:0000256" key="5">
    <source>
        <dbReference type="SAM" id="Phobius"/>
    </source>
</evidence>
<dbReference type="GO" id="GO:0004984">
    <property type="term" value="F:olfactory receptor activity"/>
    <property type="evidence" value="ECO:0007669"/>
    <property type="project" value="TreeGrafter"/>
</dbReference>
<feature type="transmembrane region" description="Helical" evidence="5">
    <location>
        <begin position="83"/>
        <end position="105"/>
    </location>
</feature>
<name>A0AA36M1R4_CYLNA</name>
<feature type="transmembrane region" description="Helical" evidence="5">
    <location>
        <begin position="164"/>
        <end position="183"/>
    </location>
</feature>
<evidence type="ECO:0000256" key="2">
    <source>
        <dbReference type="ARBA" id="ARBA00022692"/>
    </source>
</evidence>
<accession>A0AA36M1R4</accession>
<dbReference type="PANTHER" id="PTHR31357">
    <property type="entry name" value="SERPENTINE RECEPTOR CLASS ALPHA-10"/>
    <property type="match status" value="1"/>
</dbReference>
<dbReference type="Proteomes" id="UP001176961">
    <property type="component" value="Unassembled WGS sequence"/>
</dbReference>
<evidence type="ECO:0000256" key="3">
    <source>
        <dbReference type="ARBA" id="ARBA00022989"/>
    </source>
</evidence>
<keyword evidence="7" id="KW-1185">Reference proteome</keyword>